<evidence type="ECO:0000313" key="4">
    <source>
        <dbReference type="Proteomes" id="UP000319578"/>
    </source>
</evidence>
<dbReference type="STRING" id="54915.ADS79_33155"/>
<evidence type="ECO:0000313" key="2">
    <source>
        <dbReference type="EMBL" id="KNB68803.1"/>
    </source>
</evidence>
<dbReference type="Proteomes" id="UP000036834">
    <property type="component" value="Unassembled WGS sequence"/>
</dbReference>
<protein>
    <recommendedName>
        <fullName evidence="5">DUF2877 domain-containing protein</fullName>
    </recommendedName>
</protein>
<evidence type="ECO:0000313" key="1">
    <source>
        <dbReference type="EMBL" id="GED69328.1"/>
    </source>
</evidence>
<dbReference type="EMBL" id="LGIQ01000017">
    <property type="protein sequence ID" value="KNB68803.1"/>
    <property type="molecule type" value="Genomic_DNA"/>
</dbReference>
<dbReference type="InterPro" id="IPR021530">
    <property type="entry name" value="AllH-like"/>
</dbReference>
<reference evidence="1 4" key="3">
    <citation type="submission" date="2019-06" db="EMBL/GenBank/DDBJ databases">
        <title>Whole genome shotgun sequence of Brevibacillus reuszeri NBRC 15719.</title>
        <authorList>
            <person name="Hosoyama A."/>
            <person name="Uohara A."/>
            <person name="Ohji S."/>
            <person name="Ichikawa N."/>
        </authorList>
    </citation>
    <scope>NUCLEOTIDE SEQUENCE [LARGE SCALE GENOMIC DNA]</scope>
    <source>
        <strain evidence="1 4">NBRC 15719</strain>
    </source>
</reference>
<sequence length="300" mass="32550">MHIHALSGDAEFLRILASSSFSGKVHSIFERTINLKCDQNDELYTVACDQLDNGPNTLVLDVKRFHEMGLEVGDRVLSQGQTLWIGNKIEIAATQAKEWECTLPPYPSNIETLKVDIAFMKEYIATHGKCGGMKRNFRPSTPFEEEMSTMLLQRSGLLREALAAGKSEDAVQYALGLVGLGPGLTPSGDDFLVGLFSIVNMPGAPYYLSCHFLEEIVTKAKVLTNEISYMMVKKAVCGQVRESVVNLLLALSKGTVEELLSALEKVLAIGSSSGTDMALGLVCGLELNIEAGGRACLLKS</sequence>
<reference evidence="3" key="1">
    <citation type="submission" date="2015-07" db="EMBL/GenBank/DDBJ databases">
        <title>Genome sequencing project for genomic taxonomy and phylogenomics of Bacillus-like bacteria.</title>
        <authorList>
            <person name="Liu B."/>
            <person name="Wang J."/>
            <person name="Zhu Y."/>
            <person name="Liu G."/>
            <person name="Chen Q."/>
            <person name="Chen Z."/>
            <person name="Lan J."/>
            <person name="Che J."/>
            <person name="Ge C."/>
            <person name="Shi H."/>
            <person name="Pan Z."/>
            <person name="Liu X."/>
        </authorList>
    </citation>
    <scope>NUCLEOTIDE SEQUENCE [LARGE SCALE GENOMIC DNA]</scope>
    <source>
        <strain evidence="3">DSM 9887</strain>
    </source>
</reference>
<comment type="caution">
    <text evidence="2">The sequence shown here is derived from an EMBL/GenBank/DDBJ whole genome shotgun (WGS) entry which is preliminary data.</text>
</comment>
<organism evidence="2 3">
    <name type="scientific">Brevibacillus reuszeri</name>
    <dbReference type="NCBI Taxonomy" id="54915"/>
    <lineage>
        <taxon>Bacteria</taxon>
        <taxon>Bacillati</taxon>
        <taxon>Bacillota</taxon>
        <taxon>Bacilli</taxon>
        <taxon>Bacillales</taxon>
        <taxon>Paenibacillaceae</taxon>
        <taxon>Brevibacillus</taxon>
    </lineage>
</organism>
<keyword evidence="4" id="KW-1185">Reference proteome</keyword>
<dbReference type="PATRIC" id="fig|54915.3.peg.750"/>
<dbReference type="Proteomes" id="UP000319578">
    <property type="component" value="Unassembled WGS sequence"/>
</dbReference>
<evidence type="ECO:0008006" key="5">
    <source>
        <dbReference type="Google" id="ProtNLM"/>
    </source>
</evidence>
<reference evidence="2" key="2">
    <citation type="submission" date="2015-07" db="EMBL/GenBank/DDBJ databases">
        <title>MeaNS - Measles Nucleotide Surveillance Program.</title>
        <authorList>
            <person name="Tran T."/>
            <person name="Druce J."/>
        </authorList>
    </citation>
    <scope>NUCLEOTIDE SEQUENCE</scope>
    <source>
        <strain evidence="2">DSM 9887</strain>
    </source>
</reference>
<dbReference type="OrthoDB" id="4933449at2"/>
<dbReference type="Pfam" id="PF11392">
    <property type="entry name" value="AllH"/>
    <property type="match status" value="1"/>
</dbReference>
<proteinExistence type="predicted"/>
<dbReference type="RefSeq" id="WP_049742738.1">
    <property type="nucleotide sequence ID" value="NZ_BJON01000011.1"/>
</dbReference>
<gene>
    <name evidence="2" type="ORF">ADS79_33155</name>
    <name evidence="1" type="ORF">BRE01_30300</name>
</gene>
<dbReference type="AlphaFoldDB" id="A0A0K9YJB7"/>
<accession>A0A0K9YJB7</accession>
<dbReference type="EMBL" id="BJON01000011">
    <property type="protein sequence ID" value="GED69328.1"/>
    <property type="molecule type" value="Genomic_DNA"/>
</dbReference>
<name>A0A0K9YJB7_9BACL</name>
<evidence type="ECO:0000313" key="3">
    <source>
        <dbReference type="Proteomes" id="UP000036834"/>
    </source>
</evidence>